<dbReference type="InterPro" id="IPR036388">
    <property type="entry name" value="WH-like_DNA-bd_sf"/>
</dbReference>
<dbReference type="CDD" id="cd00090">
    <property type="entry name" value="HTH_ARSR"/>
    <property type="match status" value="1"/>
</dbReference>
<name>A0ABX3SQD9_MYCMA</name>
<evidence type="ECO:0008006" key="3">
    <source>
        <dbReference type="Google" id="ProtNLM"/>
    </source>
</evidence>
<reference evidence="1 2" key="1">
    <citation type="submission" date="2017-02" db="EMBL/GenBank/DDBJ databases">
        <title>The new phylogeny of genus Mycobacterium.</title>
        <authorList>
            <person name="Tortoli E."/>
            <person name="Trovato A."/>
            <person name="Cirillo D.M."/>
        </authorList>
    </citation>
    <scope>NUCLEOTIDE SEQUENCE [LARGE SCALE GENOMIC DNA]</scope>
    <source>
        <strain evidence="1 2">IP1130001</strain>
    </source>
</reference>
<dbReference type="Gene3D" id="1.10.10.10">
    <property type="entry name" value="Winged helix-like DNA-binding domain superfamily/Winged helix DNA-binding domain"/>
    <property type="match status" value="1"/>
</dbReference>
<dbReference type="InterPro" id="IPR011991">
    <property type="entry name" value="ArsR-like_HTH"/>
</dbReference>
<dbReference type="RefSeq" id="WP_071510131.1">
    <property type="nucleotide sequence ID" value="NZ_CP060015.1"/>
</dbReference>
<gene>
    <name evidence="1" type="ORF">BST29_14310</name>
</gene>
<organism evidence="1 2">
    <name type="scientific">Mycobacterium malmoense</name>
    <dbReference type="NCBI Taxonomy" id="1780"/>
    <lineage>
        <taxon>Bacteria</taxon>
        <taxon>Bacillati</taxon>
        <taxon>Actinomycetota</taxon>
        <taxon>Actinomycetes</taxon>
        <taxon>Mycobacteriales</taxon>
        <taxon>Mycobacteriaceae</taxon>
        <taxon>Mycobacterium</taxon>
    </lineage>
</organism>
<dbReference type="EMBL" id="MVHV01000013">
    <property type="protein sequence ID" value="ORA81444.1"/>
    <property type="molecule type" value="Genomic_DNA"/>
</dbReference>
<dbReference type="SUPFAM" id="SSF46785">
    <property type="entry name" value="Winged helix' DNA-binding domain"/>
    <property type="match status" value="1"/>
</dbReference>
<protein>
    <recommendedName>
        <fullName evidence="3">ArsR family transcriptional regulator</fullName>
    </recommendedName>
</protein>
<evidence type="ECO:0000313" key="2">
    <source>
        <dbReference type="Proteomes" id="UP000243140"/>
    </source>
</evidence>
<keyword evidence="2" id="KW-1185">Reference proteome</keyword>
<proteinExistence type="predicted"/>
<dbReference type="InterPro" id="IPR036390">
    <property type="entry name" value="WH_DNA-bd_sf"/>
</dbReference>
<sequence length="198" mass="21536">MRSSTPALFPVFRSPAQAEILAATLLNPDREQTISDLSRLLGIPMTTVSDEVARLIDAQILISRQVGRAKLVRASPHNRLVGPLTEIALATMGPHLIVRNAFAGIPGIERLLIFGSWAARYHGQPGPPPNDLDVLVVGRPNRAAIYAAADKVQERTGLPVNPVIASTKRWHDQHDPLIAQIKSAPSVEVELPRPVTQR</sequence>
<accession>A0ABX3SQD9</accession>
<dbReference type="Proteomes" id="UP000243140">
    <property type="component" value="Unassembled WGS sequence"/>
</dbReference>
<evidence type="ECO:0000313" key="1">
    <source>
        <dbReference type="EMBL" id="ORA81444.1"/>
    </source>
</evidence>
<comment type="caution">
    <text evidence="1">The sequence shown here is derived from an EMBL/GenBank/DDBJ whole genome shotgun (WGS) entry which is preliminary data.</text>
</comment>